<dbReference type="EMBL" id="CP017415">
    <property type="protein sequence ID" value="AOU97945.1"/>
    <property type="molecule type" value="Genomic_DNA"/>
</dbReference>
<dbReference type="InterPro" id="IPR051312">
    <property type="entry name" value="Diverse_Substr_Oxidored"/>
</dbReference>
<dbReference type="GO" id="GO:0016491">
    <property type="term" value="F:oxidoreductase activity"/>
    <property type="evidence" value="ECO:0007669"/>
    <property type="project" value="UniProtKB-KW"/>
</dbReference>
<protein>
    <recommendedName>
        <fullName evidence="4">Molybdopterin dehydrogenase FAD-binding domain-containing protein</fullName>
    </recommendedName>
</protein>
<evidence type="ECO:0000259" key="4">
    <source>
        <dbReference type="Pfam" id="PF00941"/>
    </source>
</evidence>
<accession>A0A1D8INE2</accession>
<gene>
    <name evidence="5" type="ORF">BI364_08200</name>
</gene>
<dbReference type="InterPro" id="IPR016169">
    <property type="entry name" value="FAD-bd_PCMH_sub2"/>
</dbReference>
<dbReference type="Proteomes" id="UP000095401">
    <property type="component" value="Chromosome"/>
</dbReference>
<dbReference type="SUPFAM" id="SSF56176">
    <property type="entry name" value="FAD-binding/transporter-associated domain-like"/>
    <property type="match status" value="1"/>
</dbReference>
<organism evidence="5 6">
    <name type="scientific">Acidihalobacter yilgarnensis</name>
    <dbReference type="NCBI Taxonomy" id="2819280"/>
    <lineage>
        <taxon>Bacteria</taxon>
        <taxon>Pseudomonadati</taxon>
        <taxon>Pseudomonadota</taxon>
        <taxon>Gammaproteobacteria</taxon>
        <taxon>Chromatiales</taxon>
        <taxon>Ectothiorhodospiraceae</taxon>
        <taxon>Acidihalobacter</taxon>
    </lineage>
</organism>
<dbReference type="PANTHER" id="PTHR42659">
    <property type="entry name" value="XANTHINE DEHYDROGENASE SUBUNIT C-RELATED"/>
    <property type="match status" value="1"/>
</dbReference>
<keyword evidence="2" id="KW-0274">FAD</keyword>
<proteinExistence type="predicted"/>
<dbReference type="InterPro" id="IPR036318">
    <property type="entry name" value="FAD-bd_PCMH-like_sf"/>
</dbReference>
<keyword evidence="6" id="KW-1185">Reference proteome</keyword>
<evidence type="ECO:0000256" key="2">
    <source>
        <dbReference type="ARBA" id="ARBA00022827"/>
    </source>
</evidence>
<dbReference type="KEGG" id="aprs:BI364_08200"/>
<keyword evidence="3" id="KW-0560">Oxidoreductase</keyword>
<keyword evidence="1" id="KW-0285">Flavoprotein</keyword>
<dbReference type="PANTHER" id="PTHR42659:SF2">
    <property type="entry name" value="XANTHINE DEHYDROGENASE SUBUNIT C-RELATED"/>
    <property type="match status" value="1"/>
</dbReference>
<dbReference type="GO" id="GO:0050660">
    <property type="term" value="F:flavin adenine dinucleotide binding"/>
    <property type="evidence" value="ECO:0007669"/>
    <property type="project" value="InterPro"/>
</dbReference>
<dbReference type="AlphaFoldDB" id="A0A1D8INE2"/>
<feature type="domain" description="Molybdopterin dehydrogenase FAD-binding" evidence="4">
    <location>
        <begin position="2"/>
        <end position="65"/>
    </location>
</feature>
<reference evidence="6" key="1">
    <citation type="submission" date="2016-09" db="EMBL/GenBank/DDBJ databases">
        <title>Acidihalobacter prosperus F5.</title>
        <authorList>
            <person name="Khaleque H.N."/>
            <person name="Ramsay J.P."/>
            <person name="Kaksonen A.H."/>
            <person name="Boxall N.J."/>
            <person name="Watkin E.L.J."/>
        </authorList>
    </citation>
    <scope>NUCLEOTIDE SEQUENCE [LARGE SCALE GENOMIC DNA]</scope>
    <source>
        <strain evidence="6">F5</strain>
    </source>
</reference>
<name>A0A1D8INE2_9GAMM</name>
<evidence type="ECO:0000313" key="5">
    <source>
        <dbReference type="EMBL" id="AOU97945.1"/>
    </source>
</evidence>
<sequence>MTTEDELIASDILRLHCPMLIELAKLIADPQVRNKGTIGGDIAHGDPGNDHLGLMLVLNAQFVINFPP</sequence>
<dbReference type="InterPro" id="IPR002346">
    <property type="entry name" value="Mopterin_DH_FAD-bd"/>
</dbReference>
<evidence type="ECO:0000256" key="1">
    <source>
        <dbReference type="ARBA" id="ARBA00022630"/>
    </source>
</evidence>
<dbReference type="Gene3D" id="3.30.465.10">
    <property type="match status" value="1"/>
</dbReference>
<dbReference type="Pfam" id="PF00941">
    <property type="entry name" value="FAD_binding_5"/>
    <property type="match status" value="1"/>
</dbReference>
<evidence type="ECO:0000256" key="3">
    <source>
        <dbReference type="ARBA" id="ARBA00023002"/>
    </source>
</evidence>
<evidence type="ECO:0000313" key="6">
    <source>
        <dbReference type="Proteomes" id="UP000095401"/>
    </source>
</evidence>